<sequence length="113" mass="12394">MTNLRIVSAVVSVLLLAGCSMARVYEREQYWTETTAARLPTGTPLADAKALFAANGLELKCCVSGPEMTKAFYASERNVGRALIVEYDVVVVVDVSKDDRVEQVRVQRWGVGL</sequence>
<reference evidence="1 2" key="1">
    <citation type="submission" date="2019-11" db="EMBL/GenBank/DDBJ databases">
        <title>Novel species isolated from a subtropical stream in China.</title>
        <authorList>
            <person name="Lu H."/>
        </authorList>
    </citation>
    <scope>NUCLEOTIDE SEQUENCE [LARGE SCALE GENOMIC DNA]</scope>
    <source>
        <strain evidence="1 2">FT92W</strain>
    </source>
</reference>
<evidence type="ECO:0000313" key="1">
    <source>
        <dbReference type="EMBL" id="MRV76003.1"/>
    </source>
</evidence>
<organism evidence="1 2">
    <name type="scientific">Pseudoduganella rivuli</name>
    <dbReference type="NCBI Taxonomy" id="2666085"/>
    <lineage>
        <taxon>Bacteria</taxon>
        <taxon>Pseudomonadati</taxon>
        <taxon>Pseudomonadota</taxon>
        <taxon>Betaproteobacteria</taxon>
        <taxon>Burkholderiales</taxon>
        <taxon>Oxalobacteraceae</taxon>
        <taxon>Telluria group</taxon>
        <taxon>Pseudoduganella</taxon>
    </lineage>
</organism>
<dbReference type="EMBL" id="WKJJ01000026">
    <property type="protein sequence ID" value="MRV76003.1"/>
    <property type="molecule type" value="Genomic_DNA"/>
</dbReference>
<dbReference type="RefSeq" id="WP_154381092.1">
    <property type="nucleotide sequence ID" value="NZ_WKJJ01000026.1"/>
</dbReference>
<dbReference type="Proteomes" id="UP000446768">
    <property type="component" value="Unassembled WGS sequence"/>
</dbReference>
<evidence type="ECO:0000313" key="2">
    <source>
        <dbReference type="Proteomes" id="UP000446768"/>
    </source>
</evidence>
<dbReference type="AlphaFoldDB" id="A0A7X2ITZ6"/>
<proteinExistence type="predicted"/>
<dbReference type="PROSITE" id="PS51257">
    <property type="entry name" value="PROKAR_LIPOPROTEIN"/>
    <property type="match status" value="1"/>
</dbReference>
<protein>
    <recommendedName>
        <fullName evidence="3">Lipoprotein</fullName>
    </recommendedName>
</protein>
<comment type="caution">
    <text evidence="1">The sequence shown here is derived from an EMBL/GenBank/DDBJ whole genome shotgun (WGS) entry which is preliminary data.</text>
</comment>
<keyword evidence="2" id="KW-1185">Reference proteome</keyword>
<accession>A0A7X2ITZ6</accession>
<evidence type="ECO:0008006" key="3">
    <source>
        <dbReference type="Google" id="ProtNLM"/>
    </source>
</evidence>
<name>A0A7X2ITZ6_9BURK</name>
<gene>
    <name evidence="1" type="ORF">GJ700_30245</name>
</gene>